<dbReference type="InterPro" id="IPR008250">
    <property type="entry name" value="ATPase_P-typ_transduc_dom_A_sf"/>
</dbReference>
<dbReference type="InterPro" id="IPR059000">
    <property type="entry name" value="ATPase_P-type_domA"/>
</dbReference>
<dbReference type="InterPro" id="IPR036412">
    <property type="entry name" value="HAD-like_sf"/>
</dbReference>
<dbReference type="GO" id="GO:0005524">
    <property type="term" value="F:ATP binding"/>
    <property type="evidence" value="ECO:0007669"/>
    <property type="project" value="UniProtKB-UniRule"/>
</dbReference>
<evidence type="ECO:0000256" key="6">
    <source>
        <dbReference type="RuleBase" id="RU362081"/>
    </source>
</evidence>
<dbReference type="Gene3D" id="2.70.150.10">
    <property type="entry name" value="Calcium-transporting ATPase, cytoplasmic transduction domain A"/>
    <property type="match status" value="1"/>
</dbReference>
<comment type="similarity">
    <text evidence="2 6">Belongs to the cation transport ATPase (P-type) (TC 3.A.3) family. Type IB subfamily.</text>
</comment>
<evidence type="ECO:0000313" key="10">
    <source>
        <dbReference type="EMBL" id="SFE86860.1"/>
    </source>
</evidence>
<keyword evidence="3 6" id="KW-0812">Transmembrane</keyword>
<evidence type="ECO:0000256" key="3">
    <source>
        <dbReference type="ARBA" id="ARBA00022692"/>
    </source>
</evidence>
<dbReference type="GO" id="GO:0019829">
    <property type="term" value="F:ATPase-coupled monoatomic cation transmembrane transporter activity"/>
    <property type="evidence" value="ECO:0007669"/>
    <property type="project" value="InterPro"/>
</dbReference>
<dbReference type="GO" id="GO:0015086">
    <property type="term" value="F:cadmium ion transmembrane transporter activity"/>
    <property type="evidence" value="ECO:0007669"/>
    <property type="project" value="TreeGrafter"/>
</dbReference>
<dbReference type="Gene3D" id="3.40.50.1000">
    <property type="entry name" value="HAD superfamily/HAD-like"/>
    <property type="match status" value="1"/>
</dbReference>
<dbReference type="AlphaFoldDB" id="A0A1I2E3T4"/>
<dbReference type="InterPro" id="IPR001757">
    <property type="entry name" value="P_typ_ATPase"/>
</dbReference>
<dbReference type="InterPro" id="IPR023299">
    <property type="entry name" value="ATPase_P-typ_cyto_dom_N"/>
</dbReference>
<evidence type="ECO:0000256" key="5">
    <source>
        <dbReference type="ARBA" id="ARBA00023136"/>
    </source>
</evidence>
<dbReference type="Gene3D" id="1.20.120.520">
    <property type="entry name" value="nmb1532 protein domain like"/>
    <property type="match status" value="1"/>
</dbReference>
<comment type="subcellular location">
    <subcellularLocation>
        <location evidence="1">Cell membrane</location>
        <topology evidence="1">Multi-pass membrane protein</topology>
    </subcellularLocation>
</comment>
<dbReference type="RefSeq" id="WP_203779319.1">
    <property type="nucleotide sequence ID" value="NZ_BOMT01000034.1"/>
</dbReference>
<feature type="transmembrane region" description="Helical" evidence="6">
    <location>
        <begin position="269"/>
        <end position="289"/>
    </location>
</feature>
<feature type="region of interest" description="Disordered" evidence="7">
    <location>
        <begin position="493"/>
        <end position="514"/>
    </location>
</feature>
<dbReference type="GO" id="GO:0005886">
    <property type="term" value="C:plasma membrane"/>
    <property type="evidence" value="ECO:0007669"/>
    <property type="project" value="UniProtKB-SubCell"/>
</dbReference>
<dbReference type="InterPro" id="IPR012312">
    <property type="entry name" value="Hemerythrin-like"/>
</dbReference>
<keyword evidence="5 6" id="KW-0472">Membrane</keyword>
<keyword evidence="6" id="KW-0067">ATP-binding</keyword>
<dbReference type="GO" id="GO:0046872">
    <property type="term" value="F:metal ion binding"/>
    <property type="evidence" value="ECO:0007669"/>
    <property type="project" value="UniProtKB-KW"/>
</dbReference>
<dbReference type="PANTHER" id="PTHR48085:SF5">
    <property type="entry name" value="CADMIUM_ZINC-TRANSPORTING ATPASE HMA4-RELATED"/>
    <property type="match status" value="1"/>
</dbReference>
<dbReference type="Gene3D" id="3.40.1110.10">
    <property type="entry name" value="Calcium-transporting ATPase, cytoplasmic domain N"/>
    <property type="match status" value="1"/>
</dbReference>
<dbReference type="Pfam" id="PF01814">
    <property type="entry name" value="Hemerythrin"/>
    <property type="match status" value="1"/>
</dbReference>
<reference evidence="10 11" key="1">
    <citation type="submission" date="2016-10" db="EMBL/GenBank/DDBJ databases">
        <authorList>
            <person name="de Groot N.N."/>
        </authorList>
    </citation>
    <scope>NUCLEOTIDE SEQUENCE [LARGE SCALE GENOMIC DNA]</scope>
    <source>
        <strain evidence="10 11">DSM 43019</strain>
    </source>
</reference>
<dbReference type="EMBL" id="FONV01000004">
    <property type="protein sequence ID" value="SFE86860.1"/>
    <property type="molecule type" value="Genomic_DNA"/>
</dbReference>
<sequence>MRREQGLFAGTAVLTVAGMVAIWVRGPAGSAGTAADRLGGVEIAGGAAQWLWIAAALLGLGWSTVTLGAAVRRREPSVDVIAWLALVGALWVGEPFAGAVIAVMLAGGALLEGRAQARARRELGLLAERMPRIARRDSAAGPVVVAVEEVAVGDRLVVGAGEVVPVDGRLSGPAVLDESALTGEPMPVERRAGEEVRSGVVNAGAAMRLTAIATARDSTYAGVVRLVEQARAGSASFVRMADRWAVAFVPLTLLLAGAAWAVSGDPVRAVAVLVVATPCPLLLAAPIAIMSGISRAARSGVVVKGGGALERLAAGQVLLIDKTGTLTEGRPRLVDVVVAPGGALAADEVLRLAASVEQSSAHVLAGAIVSAAHGRGLRPGAADEVRERHGYGIEGLVGGRRVRLGRTAAPTDDELLTVAVTVDGAPAGVLRLEDPLRPQGPRMIRALRRAGIRRVVLVTGDQGDGAAAVGRIVGADEVFAGCDPAGKLALVRAEQHRPRDQRPGQQQPPGRERRKRTIMVGDGVNDAPALAAADVGVALAARGMTASAQAADVVLTVDRIDVLADAILIARRSRGVAVAAVATGMGLAVVAMLAAAAGLLPPVAGALVQEGIDLGAIAMAMAALIPGRVRTVTLRPEDVATARRLFDEHREMRPLVERVRSVADALGEPPRLEPVRRLVTDLDRLLAHERAEEAELLPIMARALGGTEVTSGLSRTHAEIEFQVGRLNRIVNDGKAPDVIDVRRLLYGLYAILRLHNAQEEEGAFSLVPGGGS</sequence>
<evidence type="ECO:0000313" key="11">
    <source>
        <dbReference type="Proteomes" id="UP000199645"/>
    </source>
</evidence>
<dbReference type="NCBIfam" id="TIGR01494">
    <property type="entry name" value="ATPase_P-type"/>
    <property type="match status" value="1"/>
</dbReference>
<feature type="transmembrane region" description="Helical" evidence="6">
    <location>
        <begin position="576"/>
        <end position="600"/>
    </location>
</feature>
<dbReference type="Pfam" id="PF00702">
    <property type="entry name" value="Hydrolase"/>
    <property type="match status" value="1"/>
</dbReference>
<dbReference type="PANTHER" id="PTHR48085">
    <property type="entry name" value="CADMIUM/ZINC-TRANSPORTING ATPASE HMA2-RELATED"/>
    <property type="match status" value="1"/>
</dbReference>
<evidence type="ECO:0000256" key="2">
    <source>
        <dbReference type="ARBA" id="ARBA00006024"/>
    </source>
</evidence>
<dbReference type="PRINTS" id="PR00119">
    <property type="entry name" value="CATATPASE"/>
</dbReference>
<dbReference type="SUPFAM" id="SSF81665">
    <property type="entry name" value="Calcium ATPase, transmembrane domain M"/>
    <property type="match status" value="1"/>
</dbReference>
<feature type="transmembrane region" description="Helical" evidence="6">
    <location>
        <begin position="6"/>
        <end position="26"/>
    </location>
</feature>
<dbReference type="SUPFAM" id="SSF56784">
    <property type="entry name" value="HAD-like"/>
    <property type="match status" value="1"/>
</dbReference>
<feature type="transmembrane region" description="Helical" evidence="6">
    <location>
        <begin position="244"/>
        <end position="263"/>
    </location>
</feature>
<dbReference type="InterPro" id="IPR023298">
    <property type="entry name" value="ATPase_P-typ_TM_dom_sf"/>
</dbReference>
<feature type="domain" description="P-type ATPase A" evidence="8">
    <location>
        <begin position="131"/>
        <end position="228"/>
    </location>
</feature>
<evidence type="ECO:0000256" key="4">
    <source>
        <dbReference type="ARBA" id="ARBA00022989"/>
    </source>
</evidence>
<evidence type="ECO:0000256" key="7">
    <source>
        <dbReference type="SAM" id="MobiDB-lite"/>
    </source>
</evidence>
<dbReference type="Proteomes" id="UP000199645">
    <property type="component" value="Unassembled WGS sequence"/>
</dbReference>
<feature type="compositionally biased region" description="Basic and acidic residues" evidence="7">
    <location>
        <begin position="493"/>
        <end position="502"/>
    </location>
</feature>
<proteinExistence type="inferred from homology"/>
<dbReference type="PROSITE" id="PS00154">
    <property type="entry name" value="ATPASE_E1_E2"/>
    <property type="match status" value="1"/>
</dbReference>
<dbReference type="InterPro" id="IPR027256">
    <property type="entry name" value="P-typ_ATPase_IB"/>
</dbReference>
<accession>A0A1I2E3T4</accession>
<protein>
    <submittedName>
        <fullName evidence="10">Heavy metal-(Cd/Co/Hg/Pb/Zn)-translocating P-type ATPase</fullName>
    </submittedName>
</protein>
<keyword evidence="6" id="KW-0547">Nucleotide-binding</keyword>
<evidence type="ECO:0000259" key="9">
    <source>
        <dbReference type="Pfam" id="PF01814"/>
    </source>
</evidence>
<feature type="domain" description="Hemerythrin-like" evidence="9">
    <location>
        <begin position="644"/>
        <end position="767"/>
    </location>
</feature>
<dbReference type="NCBIfam" id="TIGR01525">
    <property type="entry name" value="ATPase-IB_hvy"/>
    <property type="match status" value="1"/>
</dbReference>
<name>A0A1I2E3T4_9ACTN</name>
<feature type="transmembrane region" description="Helical" evidence="6">
    <location>
        <begin position="38"/>
        <end position="60"/>
    </location>
</feature>
<keyword evidence="6" id="KW-1003">Cell membrane</keyword>
<dbReference type="SUPFAM" id="SSF81653">
    <property type="entry name" value="Calcium ATPase, transduction domain A"/>
    <property type="match status" value="1"/>
</dbReference>
<evidence type="ECO:0000256" key="1">
    <source>
        <dbReference type="ARBA" id="ARBA00004651"/>
    </source>
</evidence>
<keyword evidence="6" id="KW-0479">Metal-binding</keyword>
<dbReference type="NCBIfam" id="TIGR01512">
    <property type="entry name" value="ATPase-IB2_Cd"/>
    <property type="match status" value="1"/>
</dbReference>
<dbReference type="InterPro" id="IPR018303">
    <property type="entry name" value="ATPase_P-typ_P_site"/>
</dbReference>
<keyword evidence="4 6" id="KW-1133">Transmembrane helix</keyword>
<dbReference type="GO" id="GO:0016887">
    <property type="term" value="F:ATP hydrolysis activity"/>
    <property type="evidence" value="ECO:0007669"/>
    <property type="project" value="InterPro"/>
</dbReference>
<organism evidence="10 11">
    <name type="scientific">Actinoplanes philippinensis</name>
    <dbReference type="NCBI Taxonomy" id="35752"/>
    <lineage>
        <taxon>Bacteria</taxon>
        <taxon>Bacillati</taxon>
        <taxon>Actinomycetota</taxon>
        <taxon>Actinomycetes</taxon>
        <taxon>Micromonosporales</taxon>
        <taxon>Micromonosporaceae</taxon>
        <taxon>Actinoplanes</taxon>
    </lineage>
</organism>
<dbReference type="InterPro" id="IPR051014">
    <property type="entry name" value="Cation_Transport_ATPase_IB"/>
</dbReference>
<keyword evidence="11" id="KW-1185">Reference proteome</keyword>
<evidence type="ECO:0000259" key="8">
    <source>
        <dbReference type="Pfam" id="PF00122"/>
    </source>
</evidence>
<dbReference type="InterPro" id="IPR023214">
    <property type="entry name" value="HAD_sf"/>
</dbReference>
<dbReference type="STRING" id="35752.SAMN05421541_104136"/>
<dbReference type="Pfam" id="PF00122">
    <property type="entry name" value="E1-E2_ATPase"/>
    <property type="match status" value="1"/>
</dbReference>
<gene>
    <name evidence="10" type="ORF">SAMN05421541_104136</name>
</gene>